<dbReference type="OrthoDB" id="1274006at2"/>
<dbReference type="HOGENOM" id="CLU_085370_1_0_10"/>
<dbReference type="STRING" id="313594.PI23P_00720"/>
<gene>
    <name evidence="1" type="ORF">PI23P_00720</name>
</gene>
<organism evidence="1 2">
    <name type="scientific">Polaribacter irgensii 23-P</name>
    <dbReference type="NCBI Taxonomy" id="313594"/>
    <lineage>
        <taxon>Bacteria</taxon>
        <taxon>Pseudomonadati</taxon>
        <taxon>Bacteroidota</taxon>
        <taxon>Flavobacteriia</taxon>
        <taxon>Flavobacteriales</taxon>
        <taxon>Flavobacteriaceae</taxon>
    </lineage>
</organism>
<keyword evidence="2" id="KW-1185">Reference proteome</keyword>
<evidence type="ECO:0000313" key="2">
    <source>
        <dbReference type="Proteomes" id="UP000003053"/>
    </source>
</evidence>
<dbReference type="eggNOG" id="ENOG502ZN71">
    <property type="taxonomic scope" value="Bacteria"/>
</dbReference>
<evidence type="ECO:0000313" key="1">
    <source>
        <dbReference type="EMBL" id="EAR11682.1"/>
    </source>
</evidence>
<comment type="caution">
    <text evidence="1">The sequence shown here is derived from an EMBL/GenBank/DDBJ whole genome shotgun (WGS) entry which is preliminary data.</text>
</comment>
<sequence length="241" mass="27968">MKNIFIFLCVLISFYSALGQERKVENYKYIIVPNKLDFFNEIDQYQTSSLLQFLLQKNGFTVILDSEQYPLELRADLCKALTANIIKEASLFKTSIHLELKDCFNQVVYTSNEGTSRLKDYKKSYQAAMRNLHSTMGAVTYKPKITIERLIISKDADIDSIESKDTRTILSPQIIENGYQLLNADAKIIFDVLNTSLPNIFVVKDRNGILYKKGAYWLLEYFEGDKRIIEQFTIHFVEEDH</sequence>
<proteinExistence type="predicted"/>
<dbReference type="RefSeq" id="WP_004568761.1">
    <property type="nucleotide sequence ID" value="NZ_CH724148.1"/>
</dbReference>
<name>A4C281_9FLAO</name>
<accession>A4C281</accession>
<dbReference type="Proteomes" id="UP000003053">
    <property type="component" value="Unassembled WGS sequence"/>
</dbReference>
<protein>
    <submittedName>
        <fullName evidence="1">Uncharacterized protein</fullName>
    </submittedName>
</protein>
<reference evidence="1 2" key="1">
    <citation type="submission" date="2006-02" db="EMBL/GenBank/DDBJ databases">
        <authorList>
            <person name="Murray A."/>
            <person name="Staley J."/>
            <person name="Ferriera S."/>
            <person name="Johnson J."/>
            <person name="Kravitz S."/>
            <person name="Halpern A."/>
            <person name="Remington K."/>
            <person name="Beeson K."/>
            <person name="Tran B."/>
            <person name="Rogers Y.-H."/>
            <person name="Friedman R."/>
            <person name="Venter J.C."/>
        </authorList>
    </citation>
    <scope>NUCLEOTIDE SEQUENCE [LARGE SCALE GENOMIC DNA]</scope>
    <source>
        <strain evidence="1 2">23-P</strain>
    </source>
</reference>
<dbReference type="EMBL" id="AAOG01000004">
    <property type="protein sequence ID" value="EAR11682.1"/>
    <property type="molecule type" value="Genomic_DNA"/>
</dbReference>
<dbReference type="AlphaFoldDB" id="A4C281"/>